<evidence type="ECO:0000256" key="1">
    <source>
        <dbReference type="SAM" id="MobiDB-lite"/>
    </source>
</evidence>
<feature type="region of interest" description="Disordered" evidence="1">
    <location>
        <begin position="34"/>
        <end position="58"/>
    </location>
</feature>
<reference evidence="3" key="1">
    <citation type="submission" date="2022-03" db="EMBL/GenBank/DDBJ databases">
        <title>A functionally conserved STORR gene fusion in Papaver species that diverged 16.8 million years ago.</title>
        <authorList>
            <person name="Catania T."/>
        </authorList>
    </citation>
    <scope>NUCLEOTIDE SEQUENCE</scope>
    <source>
        <strain evidence="3">S-191538</strain>
    </source>
</reference>
<evidence type="ECO:0000256" key="2">
    <source>
        <dbReference type="SAM" id="SignalP"/>
    </source>
</evidence>
<proteinExistence type="predicted"/>
<feature type="chain" id="PRO_5041630273" evidence="2">
    <location>
        <begin position="24"/>
        <end position="58"/>
    </location>
</feature>
<dbReference type="EMBL" id="JAJJMA010081306">
    <property type="protein sequence ID" value="MCL7028584.1"/>
    <property type="molecule type" value="Genomic_DNA"/>
</dbReference>
<sequence length="58" mass="6767">MYFWQVLRLCLIFFLSQISQLSCQRSTSPCHARGRFCDKPRPRPPPPISLPSDRFTSP</sequence>
<keyword evidence="2" id="KW-0732">Signal</keyword>
<feature type="signal peptide" evidence="2">
    <location>
        <begin position="1"/>
        <end position="23"/>
    </location>
</feature>
<dbReference type="EMBL" id="JAJJMA010198532">
    <property type="protein sequence ID" value="MCL7039185.1"/>
    <property type="molecule type" value="Genomic_DNA"/>
</dbReference>
<dbReference type="AlphaFoldDB" id="A0AA41RX88"/>
<comment type="caution">
    <text evidence="3">The sequence shown here is derived from an EMBL/GenBank/DDBJ whole genome shotgun (WGS) entry which is preliminary data.</text>
</comment>
<organism evidence="3 5">
    <name type="scientific">Papaver nudicaule</name>
    <name type="common">Iceland poppy</name>
    <dbReference type="NCBI Taxonomy" id="74823"/>
    <lineage>
        <taxon>Eukaryota</taxon>
        <taxon>Viridiplantae</taxon>
        <taxon>Streptophyta</taxon>
        <taxon>Embryophyta</taxon>
        <taxon>Tracheophyta</taxon>
        <taxon>Spermatophyta</taxon>
        <taxon>Magnoliopsida</taxon>
        <taxon>Ranunculales</taxon>
        <taxon>Papaveraceae</taxon>
        <taxon>Papaveroideae</taxon>
        <taxon>Papaver</taxon>
    </lineage>
</organism>
<dbReference type="Proteomes" id="UP001177140">
    <property type="component" value="Unassembled WGS sequence"/>
</dbReference>
<evidence type="ECO:0000313" key="4">
    <source>
        <dbReference type="EMBL" id="MCL7039185.1"/>
    </source>
</evidence>
<gene>
    <name evidence="4" type="ORF">MKW94_011979</name>
    <name evidence="3" type="ORF">MKW94_024336</name>
</gene>
<keyword evidence="5" id="KW-1185">Reference proteome</keyword>
<name>A0AA41RX88_PAPNU</name>
<evidence type="ECO:0000313" key="3">
    <source>
        <dbReference type="EMBL" id="MCL7028584.1"/>
    </source>
</evidence>
<evidence type="ECO:0000313" key="5">
    <source>
        <dbReference type="Proteomes" id="UP001177140"/>
    </source>
</evidence>
<accession>A0AA41RX88</accession>
<protein>
    <submittedName>
        <fullName evidence="3">Uncharacterized protein</fullName>
    </submittedName>
</protein>